<dbReference type="EMBL" id="JAYKXP010000003">
    <property type="protein sequence ID" value="KAK7060121.1"/>
    <property type="molecule type" value="Genomic_DNA"/>
</dbReference>
<feature type="compositionally biased region" description="Polar residues" evidence="1">
    <location>
        <begin position="138"/>
        <end position="149"/>
    </location>
</feature>
<proteinExistence type="predicted"/>
<keyword evidence="2" id="KW-0812">Transmembrane</keyword>
<name>A0AAW0E8N6_9AGAR</name>
<feature type="transmembrane region" description="Helical" evidence="2">
    <location>
        <begin position="21"/>
        <end position="40"/>
    </location>
</feature>
<dbReference type="AlphaFoldDB" id="A0AAW0E8N6"/>
<evidence type="ECO:0000313" key="3">
    <source>
        <dbReference type="EMBL" id="KAK7060121.1"/>
    </source>
</evidence>
<gene>
    <name evidence="3" type="ORF">VNI00_000885</name>
</gene>
<dbReference type="Proteomes" id="UP001383192">
    <property type="component" value="Unassembled WGS sequence"/>
</dbReference>
<evidence type="ECO:0000313" key="4">
    <source>
        <dbReference type="Proteomes" id="UP001383192"/>
    </source>
</evidence>
<feature type="region of interest" description="Disordered" evidence="1">
    <location>
        <begin position="126"/>
        <end position="155"/>
    </location>
</feature>
<dbReference type="PANTHER" id="PTHR35043">
    <property type="entry name" value="TRANSCRIPTION FACTOR DOMAIN-CONTAINING PROTEIN"/>
    <property type="match status" value="1"/>
</dbReference>
<organism evidence="3 4">
    <name type="scientific">Paramarasmius palmivorus</name>
    <dbReference type="NCBI Taxonomy" id="297713"/>
    <lineage>
        <taxon>Eukaryota</taxon>
        <taxon>Fungi</taxon>
        <taxon>Dikarya</taxon>
        <taxon>Basidiomycota</taxon>
        <taxon>Agaricomycotina</taxon>
        <taxon>Agaricomycetes</taxon>
        <taxon>Agaricomycetidae</taxon>
        <taxon>Agaricales</taxon>
        <taxon>Marasmiineae</taxon>
        <taxon>Marasmiaceae</taxon>
        <taxon>Paramarasmius</taxon>
    </lineage>
</organism>
<comment type="caution">
    <text evidence="3">The sequence shown here is derived from an EMBL/GenBank/DDBJ whole genome shotgun (WGS) entry which is preliminary data.</text>
</comment>
<keyword evidence="4" id="KW-1185">Reference proteome</keyword>
<protein>
    <submittedName>
        <fullName evidence="3">Uncharacterized protein</fullName>
    </submittedName>
</protein>
<evidence type="ECO:0000256" key="1">
    <source>
        <dbReference type="SAM" id="MobiDB-lite"/>
    </source>
</evidence>
<accession>A0AAW0E8N6</accession>
<keyword evidence="2" id="KW-1133">Transmembrane helix</keyword>
<dbReference type="PANTHER" id="PTHR35043:SF7">
    <property type="entry name" value="TRANSCRIPTION FACTOR DOMAIN-CONTAINING PROTEIN"/>
    <property type="match status" value="1"/>
</dbReference>
<sequence length="533" mass="60371">MTASWIRRFWDSSRVRGARNNIMLMIIALLAPELIVLWATRQRYAAQEIGNRFKRYGWGTTHGFFYLMGGFALCDGKRVIDYLHHDHEDDHVLEEYWKKMKWRHKLAEIVVDDVFPEKGDDIKENLLHAPSASRRGSDTSSLKSSTTIDQEAVLSNEDDQKSQIVECLSKSPDPLCLLEFLVSKGFITEDEMRRIKRLASKVKANSTRRTSTLTRQDSRHSYSSEKLLKRLIKKGYITITESEINDRSRADAITKSIAIVQTIWFLFQVGARAIQGLAITELEIITVGFAILNFATYVSWWYKPLRVQRPLRVYWKQEDHRFPDDSEQPNTESKWTKVKARVAKRYKAITTFIHQLMGHFKRLHSKRCSKYRDKISELDTVRSFVVVSAHLEDNHQIKGWNDAIDHVFPAGYACGSSNSGAYDTSTGVGGAGICARDCGRDSDIGASHRAVCCGVGPISLINGAIGRVFSIGAGILGTGIDIRGSSSALSCPKGLARYETRHRTDVKMHSNGHRRQEIDYHNFVGVDQGIVQK</sequence>
<keyword evidence="2" id="KW-0472">Membrane</keyword>
<reference evidence="3 4" key="1">
    <citation type="submission" date="2024-01" db="EMBL/GenBank/DDBJ databases">
        <title>A draft genome for a cacao thread blight-causing isolate of Paramarasmius palmivorus.</title>
        <authorList>
            <person name="Baruah I.K."/>
            <person name="Bukari Y."/>
            <person name="Amoako-Attah I."/>
            <person name="Meinhardt L.W."/>
            <person name="Bailey B.A."/>
            <person name="Cohen S.P."/>
        </authorList>
    </citation>
    <scope>NUCLEOTIDE SEQUENCE [LARGE SCALE GENOMIC DNA]</scope>
    <source>
        <strain evidence="3 4">GH-12</strain>
    </source>
</reference>
<evidence type="ECO:0000256" key="2">
    <source>
        <dbReference type="SAM" id="Phobius"/>
    </source>
</evidence>